<sequence length="114" mass="13003">MNLVQRQYKIVKLSAKLELFIVEELNITQIFKQVSKAKVCNYIATCAVNQPEDCDDLTQCLIALAYCAEQLPVERNSTQNIALFIIKTATEKYPLLQPMLDKRPAEKDHLSMLS</sequence>
<dbReference type="Proteomes" id="UP000318126">
    <property type="component" value="Unassembled WGS sequence"/>
</dbReference>
<keyword evidence="2" id="KW-1185">Reference proteome</keyword>
<protein>
    <submittedName>
        <fullName evidence="1">Uncharacterized protein</fullName>
    </submittedName>
</protein>
<dbReference type="AlphaFoldDB" id="A0A553JR25"/>
<dbReference type="RefSeq" id="WP_143564022.1">
    <property type="nucleotide sequence ID" value="NZ_BMPL01000068.1"/>
</dbReference>
<evidence type="ECO:0000313" key="1">
    <source>
        <dbReference type="EMBL" id="TRY14915.1"/>
    </source>
</evidence>
<dbReference type="EMBL" id="VKGK01000007">
    <property type="protein sequence ID" value="TRY14915.1"/>
    <property type="molecule type" value="Genomic_DNA"/>
</dbReference>
<organism evidence="1 2">
    <name type="scientific">Shewanella hanedai</name>
    <name type="common">Alteromonas hanedai</name>
    <dbReference type="NCBI Taxonomy" id="25"/>
    <lineage>
        <taxon>Bacteria</taxon>
        <taxon>Pseudomonadati</taxon>
        <taxon>Pseudomonadota</taxon>
        <taxon>Gammaproteobacteria</taxon>
        <taxon>Alteromonadales</taxon>
        <taxon>Shewanellaceae</taxon>
        <taxon>Shewanella</taxon>
    </lineage>
</organism>
<comment type="caution">
    <text evidence="1">The sequence shown here is derived from an EMBL/GenBank/DDBJ whole genome shotgun (WGS) entry which is preliminary data.</text>
</comment>
<gene>
    <name evidence="1" type="ORF">FN961_07950</name>
</gene>
<reference evidence="2" key="1">
    <citation type="submission" date="2019-07" db="EMBL/GenBank/DDBJ databases">
        <title>Shewanella sp. YLB-08 draft genomic sequence.</title>
        <authorList>
            <person name="Yu L."/>
        </authorList>
    </citation>
    <scope>NUCLEOTIDE SEQUENCE [LARGE SCALE GENOMIC DNA]</scope>
    <source>
        <strain evidence="2">JCM 20706</strain>
    </source>
</reference>
<proteinExistence type="predicted"/>
<name>A0A553JR25_SHEHA</name>
<accession>A0A553JR25</accession>
<dbReference type="OrthoDB" id="6265714at2"/>
<evidence type="ECO:0000313" key="2">
    <source>
        <dbReference type="Proteomes" id="UP000318126"/>
    </source>
</evidence>